<accession>A0ABS7BSZ5</accession>
<organism evidence="1 2">
    <name type="scientific">Sphingomonas citri</name>
    <dbReference type="NCBI Taxonomy" id="2862499"/>
    <lineage>
        <taxon>Bacteria</taxon>
        <taxon>Pseudomonadati</taxon>
        <taxon>Pseudomonadota</taxon>
        <taxon>Alphaproteobacteria</taxon>
        <taxon>Sphingomonadales</taxon>
        <taxon>Sphingomonadaceae</taxon>
        <taxon>Sphingomonas</taxon>
    </lineage>
</organism>
<keyword evidence="2" id="KW-1185">Reference proteome</keyword>
<comment type="caution">
    <text evidence="1">The sequence shown here is derived from an EMBL/GenBank/DDBJ whole genome shotgun (WGS) entry which is preliminary data.</text>
</comment>
<gene>
    <name evidence="1" type="ORF">KZ820_18315</name>
</gene>
<reference evidence="1 2" key="1">
    <citation type="submission" date="2021-07" db="EMBL/GenBank/DDBJ databases">
        <title>Sphingomonas sp.</title>
        <authorList>
            <person name="Feng G."/>
            <person name="Li J."/>
            <person name="Pan M."/>
        </authorList>
    </citation>
    <scope>NUCLEOTIDE SEQUENCE [LARGE SCALE GENOMIC DNA]</scope>
    <source>
        <strain evidence="1 2">RRHST34</strain>
    </source>
</reference>
<evidence type="ECO:0000313" key="1">
    <source>
        <dbReference type="EMBL" id="MBW6532701.1"/>
    </source>
</evidence>
<evidence type="ECO:0000313" key="2">
    <source>
        <dbReference type="Proteomes" id="UP000759103"/>
    </source>
</evidence>
<proteinExistence type="predicted"/>
<name>A0ABS7BSZ5_9SPHN</name>
<sequence length="439" mass="48305">MPDTAFNPADADTWLARGRRPAHAEALAKAWRDYPDLPPSAPLADRHARSHARVIATRPVFEEMRVEAEAERHAKNFAFTENEAREGKANERDLAILNGRDRYGYDWDVANRYADGWYAAHVGWPHHYPDGIPCNAPLETRRAAYDQGFTDGGGDRTDLFDAARRANLALHRQSNMPAAVVPVTPARPLPSSWPKPGDEARPARWSRRLAILSDADLAGGDPARAKWDFLWIVRDRPGAEAMTLLILTDRGLLHAGDYTPSASLGGRRQVTGAALRQQLVEALSGREIDDILVALQDEDLRLLDGIASALPLCRTMERTRNTKLQQRTHLRTWLDRGYGDDENMAAGHIRWGKLIQGLVGKLGEFTVRHVGPAPVRGQLIRVEVGNGQLATGYADADGTPIAAEIIVSNKAKLRSEMAATLRRFGAATTMMAASARHAA</sequence>
<dbReference type="EMBL" id="JAHXZN010000009">
    <property type="protein sequence ID" value="MBW6532701.1"/>
    <property type="molecule type" value="Genomic_DNA"/>
</dbReference>
<protein>
    <submittedName>
        <fullName evidence="1">Uncharacterized protein</fullName>
    </submittedName>
</protein>
<dbReference type="Proteomes" id="UP000759103">
    <property type="component" value="Unassembled WGS sequence"/>
</dbReference>
<dbReference type="RefSeq" id="WP_219750289.1">
    <property type="nucleotide sequence ID" value="NZ_JAHXZN010000009.1"/>
</dbReference>